<evidence type="ECO:0000256" key="2">
    <source>
        <dbReference type="SAM" id="MobiDB-lite"/>
    </source>
</evidence>
<evidence type="ECO:0000313" key="3">
    <source>
        <dbReference type="EMBL" id="CDH04912.1"/>
    </source>
</evidence>
<dbReference type="HOGENOM" id="CLU_138441_0_0_6"/>
<evidence type="ECO:0000256" key="1">
    <source>
        <dbReference type="SAM" id="Coils"/>
    </source>
</evidence>
<feature type="region of interest" description="Disordered" evidence="2">
    <location>
        <begin position="121"/>
        <end position="140"/>
    </location>
</feature>
<proteinExistence type="predicted"/>
<dbReference type="AlphaFoldDB" id="A0A077NS64"/>
<keyword evidence="1" id="KW-0175">Coiled coil</keyword>
<dbReference type="Proteomes" id="UP000028483">
    <property type="component" value="Unassembled WGS sequence"/>
</dbReference>
<comment type="caution">
    <text evidence="3">The sequence shown here is derived from an EMBL/GenBank/DDBJ whole genome shotgun (WGS) entry which is preliminary data.</text>
</comment>
<protein>
    <recommendedName>
        <fullName evidence="4">DNA-binding protein</fullName>
    </recommendedName>
</protein>
<feature type="coiled-coil region" evidence="1">
    <location>
        <begin position="77"/>
        <end position="111"/>
    </location>
</feature>
<gene>
    <name evidence="3" type="ORF">XBO1_1570008</name>
</gene>
<dbReference type="RefSeq" id="WP_038255271.1">
    <property type="nucleotide sequence ID" value="NZ_CAWLUU010000137.1"/>
</dbReference>
<dbReference type="EMBL" id="CBSX010000065">
    <property type="protein sequence ID" value="CDH04912.1"/>
    <property type="molecule type" value="Genomic_DNA"/>
</dbReference>
<sequence>MAQVSISEAARLTGKSRRTIQRYIATGKLSLAHNDVTEKTIDISELMRVFGEIKKEEVTPNDTPEIVTMSHRVTNDNDRSKLENELLKKEIEFLKQRLEDKDAHIDSLKNAMLLIESKLPATPEPAVPTPAKKSWQFWKK</sequence>
<organism evidence="3">
    <name type="scientific">Xenorhabdus bovienii str. oregonense</name>
    <dbReference type="NCBI Taxonomy" id="1398202"/>
    <lineage>
        <taxon>Bacteria</taxon>
        <taxon>Pseudomonadati</taxon>
        <taxon>Pseudomonadota</taxon>
        <taxon>Gammaproteobacteria</taxon>
        <taxon>Enterobacterales</taxon>
        <taxon>Morganellaceae</taxon>
        <taxon>Xenorhabdus</taxon>
    </lineage>
</organism>
<reference evidence="3" key="1">
    <citation type="submission" date="2013-07" db="EMBL/GenBank/DDBJ databases">
        <title>Sub-species coevolution in mutualistic symbiosis.</title>
        <authorList>
            <person name="Murfin K."/>
            <person name="Klassen J."/>
            <person name="Lee M."/>
            <person name="Forst S."/>
            <person name="Stock P."/>
            <person name="Goodrich-Blair H."/>
        </authorList>
    </citation>
    <scope>NUCLEOTIDE SEQUENCE [LARGE SCALE GENOMIC DNA]</scope>
    <source>
        <strain evidence="3">Oregonense</strain>
    </source>
</reference>
<name>A0A077NS64_XENBV</name>
<evidence type="ECO:0008006" key="4">
    <source>
        <dbReference type="Google" id="ProtNLM"/>
    </source>
</evidence>
<accession>A0A077NS64</accession>